<dbReference type="HOGENOM" id="CLU_054794_1_1_5"/>
<dbReference type="AlphaFoldDB" id="Q0AQV9"/>
<proteinExistence type="predicted"/>
<protein>
    <submittedName>
        <fullName evidence="2">Pyridoxamine 5'-phosphate oxidase-related, FMN-binding protein</fullName>
    </submittedName>
</protein>
<evidence type="ECO:0000313" key="2">
    <source>
        <dbReference type="EMBL" id="ABI65328.1"/>
    </source>
</evidence>
<dbReference type="EMBL" id="CP000449">
    <property type="protein sequence ID" value="ABI65328.1"/>
    <property type="molecule type" value="Genomic_DNA"/>
</dbReference>
<accession>Q0AQV9</accession>
<dbReference type="OrthoDB" id="115989at2"/>
<keyword evidence="3" id="KW-1185">Reference proteome</keyword>
<dbReference type="eggNOG" id="COG3576">
    <property type="taxonomic scope" value="Bacteria"/>
</dbReference>
<sequence length="187" mass="20773">MAKTHPHIDDRIRAFIEKQKMFFVASAPSGDGGHVNLSPKGYDSFRILGPNEVAYLDLGGSGIETLAHVRQNGRITFMFCAFEGAPNILRLYGQAEAVSFDEEGFAEKLALFPDFPKARTIFTAKIDRIQDSCGWGVPFYEFTGERDQLVRVNAHRSDKDWSARRYESNAVSIDGIPGLVKPDTAAE</sequence>
<organism evidence="2 3">
    <name type="scientific">Maricaulis maris (strain MCS10)</name>
    <name type="common">Caulobacter maris</name>
    <dbReference type="NCBI Taxonomy" id="394221"/>
    <lineage>
        <taxon>Bacteria</taxon>
        <taxon>Pseudomonadati</taxon>
        <taxon>Pseudomonadota</taxon>
        <taxon>Alphaproteobacteria</taxon>
        <taxon>Maricaulales</taxon>
        <taxon>Maricaulaceae</taxon>
        <taxon>Maricaulis</taxon>
    </lineage>
</organism>
<feature type="domain" description="Pyridoxamine 5'-phosphate oxidase N-terminal" evidence="1">
    <location>
        <begin position="8"/>
        <end position="104"/>
    </location>
</feature>
<dbReference type="PANTHER" id="PTHR39336">
    <property type="entry name" value="PYRIDOXAMINE PHOSPHATE OXIDASE FAMILY PROTEIN (AFU_ORTHOLOGUE AFUA_6G11440)"/>
    <property type="match status" value="1"/>
</dbReference>
<dbReference type="SUPFAM" id="SSF50475">
    <property type="entry name" value="FMN-binding split barrel"/>
    <property type="match status" value="1"/>
</dbReference>
<dbReference type="RefSeq" id="WP_011642975.1">
    <property type="nucleotide sequence ID" value="NC_008347.1"/>
</dbReference>
<dbReference type="KEGG" id="mmr:Mmar10_1035"/>
<reference evidence="2 3" key="1">
    <citation type="submission" date="2006-08" db="EMBL/GenBank/DDBJ databases">
        <title>Complete sequence of Maricaulis maris MCS10.</title>
        <authorList>
            <consortium name="US DOE Joint Genome Institute"/>
            <person name="Copeland A."/>
            <person name="Lucas S."/>
            <person name="Lapidus A."/>
            <person name="Barry K."/>
            <person name="Detter J.C."/>
            <person name="Glavina del Rio T."/>
            <person name="Hammon N."/>
            <person name="Israni S."/>
            <person name="Dalin E."/>
            <person name="Tice H."/>
            <person name="Pitluck S."/>
            <person name="Saunders E."/>
            <person name="Brettin T."/>
            <person name="Bruce D."/>
            <person name="Han C."/>
            <person name="Tapia R."/>
            <person name="Gilna P."/>
            <person name="Schmutz J."/>
            <person name="Larimer F."/>
            <person name="Land M."/>
            <person name="Hauser L."/>
            <person name="Kyrpides N."/>
            <person name="Mikhailova N."/>
            <person name="Viollier P."/>
            <person name="Stephens C."/>
            <person name="Richardson P."/>
        </authorList>
    </citation>
    <scope>NUCLEOTIDE SEQUENCE [LARGE SCALE GENOMIC DNA]</scope>
    <source>
        <strain evidence="2 3">MCS10</strain>
    </source>
</reference>
<gene>
    <name evidence="2" type="ordered locus">Mmar10_1035</name>
</gene>
<name>Q0AQV9_MARMM</name>
<dbReference type="Proteomes" id="UP000001964">
    <property type="component" value="Chromosome"/>
</dbReference>
<evidence type="ECO:0000313" key="3">
    <source>
        <dbReference type="Proteomes" id="UP000001964"/>
    </source>
</evidence>
<dbReference type="Pfam" id="PF01243">
    <property type="entry name" value="PNPOx_N"/>
    <property type="match status" value="1"/>
</dbReference>
<dbReference type="STRING" id="394221.Mmar10_1035"/>
<dbReference type="PANTHER" id="PTHR39336:SF1">
    <property type="entry name" value="PYRIDOXAMINE PHOSPHATE OXIDASE FAMILY PROTEIN (AFU_ORTHOLOGUE AFUA_6G11440)"/>
    <property type="match status" value="1"/>
</dbReference>
<dbReference type="Gene3D" id="2.30.110.10">
    <property type="entry name" value="Electron Transport, Fmn-binding Protein, Chain A"/>
    <property type="match status" value="1"/>
</dbReference>
<dbReference type="InterPro" id="IPR011576">
    <property type="entry name" value="Pyridox_Oxase_N"/>
</dbReference>
<dbReference type="InterPro" id="IPR012349">
    <property type="entry name" value="Split_barrel_FMN-bd"/>
</dbReference>
<evidence type="ECO:0000259" key="1">
    <source>
        <dbReference type="Pfam" id="PF01243"/>
    </source>
</evidence>